<gene>
    <name evidence="2" type="ORF">HEB29_000296</name>
</gene>
<dbReference type="AlphaFoldDB" id="A0A7Y9H7E9"/>
<reference evidence="2 3" key="1">
    <citation type="submission" date="2020-07" db="EMBL/GenBank/DDBJ databases">
        <title>Sequencing the genomes of 1000 actinobacteria strains.</title>
        <authorList>
            <person name="Klenk H.-P."/>
        </authorList>
    </citation>
    <scope>NUCLEOTIDE SEQUENCE [LARGE SCALE GENOMIC DNA]</scope>
    <source>
        <strain evidence="2 3">DSM 41455</strain>
    </source>
</reference>
<name>A0A7Y9H7E9_9ACTN</name>
<evidence type="ECO:0000313" key="2">
    <source>
        <dbReference type="EMBL" id="NYE39285.1"/>
    </source>
</evidence>
<proteinExistence type="predicted"/>
<sequence>MSLEPGKPPDYPPKTPPPPKKPVSPPRPNTTTPAPTRSTLLRSGRRGVTMVNRRGMNWKLESAPWAAGKARTAVSDQLAKWRHVFTSTVGRTIEAVTTVLVDATVADGGTHVSLHLSGQDGQVCIVVLSHRSALRAGHETEGDDVLRRITAHLAVTGCGSDTGPDGRRLWAVIALSGT</sequence>
<evidence type="ECO:0008006" key="4">
    <source>
        <dbReference type="Google" id="ProtNLM"/>
    </source>
</evidence>
<feature type="region of interest" description="Disordered" evidence="1">
    <location>
        <begin position="1"/>
        <end position="47"/>
    </location>
</feature>
<dbReference type="Proteomes" id="UP000530403">
    <property type="component" value="Unassembled WGS sequence"/>
</dbReference>
<evidence type="ECO:0000256" key="1">
    <source>
        <dbReference type="SAM" id="MobiDB-lite"/>
    </source>
</evidence>
<protein>
    <recommendedName>
        <fullName evidence="4">ATP-binding protein</fullName>
    </recommendedName>
</protein>
<feature type="compositionally biased region" description="Pro residues" evidence="1">
    <location>
        <begin position="1"/>
        <end position="28"/>
    </location>
</feature>
<feature type="compositionally biased region" description="Low complexity" evidence="1">
    <location>
        <begin position="29"/>
        <end position="39"/>
    </location>
</feature>
<organism evidence="2 3">
    <name type="scientific">Streptomyces fulvorobeus</name>
    <dbReference type="NCBI Taxonomy" id="284028"/>
    <lineage>
        <taxon>Bacteria</taxon>
        <taxon>Bacillati</taxon>
        <taxon>Actinomycetota</taxon>
        <taxon>Actinomycetes</taxon>
        <taxon>Kitasatosporales</taxon>
        <taxon>Streptomycetaceae</taxon>
        <taxon>Streptomyces</taxon>
    </lineage>
</organism>
<accession>A0A7Y9H7E9</accession>
<evidence type="ECO:0000313" key="3">
    <source>
        <dbReference type="Proteomes" id="UP000530403"/>
    </source>
</evidence>
<comment type="caution">
    <text evidence="2">The sequence shown here is derived from an EMBL/GenBank/DDBJ whole genome shotgun (WGS) entry which is preliminary data.</text>
</comment>
<dbReference type="RefSeq" id="WP_173310511.1">
    <property type="nucleotide sequence ID" value="NZ_BAAAUE010000008.1"/>
</dbReference>
<dbReference type="EMBL" id="JACCCF010000001">
    <property type="protein sequence ID" value="NYE39285.1"/>
    <property type="molecule type" value="Genomic_DNA"/>
</dbReference>